<sequence length="55" mass="6594">MPVRILFGFCISSVKYLLNFNLQLISMELELLFFMPMKKFDLIFTCSHSWDKKTQ</sequence>
<organism evidence="1">
    <name type="scientific">Rhizophora mucronata</name>
    <name type="common">Asiatic mangrove</name>
    <dbReference type="NCBI Taxonomy" id="61149"/>
    <lineage>
        <taxon>Eukaryota</taxon>
        <taxon>Viridiplantae</taxon>
        <taxon>Streptophyta</taxon>
        <taxon>Embryophyta</taxon>
        <taxon>Tracheophyta</taxon>
        <taxon>Spermatophyta</taxon>
        <taxon>Magnoliopsida</taxon>
        <taxon>eudicotyledons</taxon>
        <taxon>Gunneridae</taxon>
        <taxon>Pentapetalae</taxon>
        <taxon>rosids</taxon>
        <taxon>fabids</taxon>
        <taxon>Malpighiales</taxon>
        <taxon>Rhizophoraceae</taxon>
        <taxon>Rhizophora</taxon>
    </lineage>
</organism>
<evidence type="ECO:0000313" key="1">
    <source>
        <dbReference type="EMBL" id="MBX36200.1"/>
    </source>
</evidence>
<dbReference type="AlphaFoldDB" id="A0A2P2N157"/>
<name>A0A2P2N157_RHIMU</name>
<proteinExistence type="predicted"/>
<protein>
    <submittedName>
        <fullName evidence="1">Uncharacterized protein</fullName>
    </submittedName>
</protein>
<accession>A0A2P2N157</accession>
<reference evidence="1" key="1">
    <citation type="submission" date="2018-02" db="EMBL/GenBank/DDBJ databases">
        <title>Rhizophora mucronata_Transcriptome.</title>
        <authorList>
            <person name="Meera S.P."/>
            <person name="Sreeshan A."/>
            <person name="Augustine A."/>
        </authorList>
    </citation>
    <scope>NUCLEOTIDE SEQUENCE</scope>
    <source>
        <tissue evidence="1">Leaf</tissue>
    </source>
</reference>
<dbReference type="EMBL" id="GGEC01055716">
    <property type="protein sequence ID" value="MBX36200.1"/>
    <property type="molecule type" value="Transcribed_RNA"/>
</dbReference>